<dbReference type="InterPro" id="IPR008813">
    <property type="entry name" value="Plasmid_replication_RepL"/>
</dbReference>
<feature type="region of interest" description="Disordered" evidence="1">
    <location>
        <begin position="269"/>
        <end position="312"/>
    </location>
</feature>
<dbReference type="SUPFAM" id="SSF46785">
    <property type="entry name" value="Winged helix' DNA-binding domain"/>
    <property type="match status" value="1"/>
</dbReference>
<dbReference type="Pfam" id="PF05732">
    <property type="entry name" value="RepL"/>
    <property type="match status" value="1"/>
</dbReference>
<gene>
    <name evidence="3" type="ORF">GLUCOINTEAF2_0204013</name>
</gene>
<evidence type="ECO:0000313" key="3">
    <source>
        <dbReference type="EMBL" id="KPH87933.1"/>
    </source>
</evidence>
<dbReference type="InterPro" id="IPR036390">
    <property type="entry name" value="WH_DNA-bd_sf"/>
</dbReference>
<accession>A0A0N0MFS8</accession>
<name>A0A0N0MFS8_9PROT</name>
<comment type="caution">
    <text evidence="3">The sequence shown here is derived from an EMBL/GenBank/DDBJ whole genome shotgun (WGS) entry which is preliminary data.</text>
</comment>
<proteinExistence type="predicted"/>
<organism evidence="3 4">
    <name type="scientific">Komagataeibacter intermedius AF2</name>
    <dbReference type="NCBI Taxonomy" id="1458464"/>
    <lineage>
        <taxon>Bacteria</taxon>
        <taxon>Pseudomonadati</taxon>
        <taxon>Pseudomonadota</taxon>
        <taxon>Alphaproteobacteria</taxon>
        <taxon>Acetobacterales</taxon>
        <taxon>Acetobacteraceae</taxon>
        <taxon>Komagataeibacter</taxon>
    </lineage>
</organism>
<reference evidence="3 4" key="1">
    <citation type="submission" date="2015-07" db="EMBL/GenBank/DDBJ databases">
        <title>Draft Genome Sequence of Komagataeibacter intermedius Strain AF2, Isolated from Kombucha Tea.</title>
        <authorList>
            <person name="Santos R.A."/>
            <person name="Berretta A.A."/>
            <person name="Barud H.S."/>
            <person name="Ribeiro S.J."/>
            <person name="Gonzalez-Garcia L.N."/>
            <person name="Zucchi T.D."/>
            <person name="Goldman G.H."/>
            <person name="Riano-Pachon D.M."/>
        </authorList>
    </citation>
    <scope>NUCLEOTIDE SEQUENCE [LARGE SCALE GENOMIC DNA]</scope>
    <source>
        <strain evidence="3 4">AF2</strain>
    </source>
</reference>
<dbReference type="GO" id="GO:0006260">
    <property type="term" value="P:DNA replication"/>
    <property type="evidence" value="ECO:0007669"/>
    <property type="project" value="InterPro"/>
</dbReference>
<dbReference type="Gene3D" id="1.10.10.10">
    <property type="entry name" value="Winged helix-like DNA-binding domain superfamily/Winged helix DNA-binding domain"/>
    <property type="match status" value="1"/>
</dbReference>
<dbReference type="GO" id="GO:0006276">
    <property type="term" value="P:plasmid maintenance"/>
    <property type="evidence" value="ECO:0007669"/>
    <property type="project" value="InterPro"/>
</dbReference>
<evidence type="ECO:0000256" key="1">
    <source>
        <dbReference type="SAM" id="MobiDB-lite"/>
    </source>
</evidence>
<evidence type="ECO:0000259" key="2">
    <source>
        <dbReference type="Pfam" id="PF05732"/>
    </source>
</evidence>
<dbReference type="Proteomes" id="UP000031553">
    <property type="component" value="Unassembled WGS sequence"/>
</dbReference>
<dbReference type="RefSeq" id="WP_240471425.1">
    <property type="nucleotide sequence ID" value="NZ_JUFX02000082.1"/>
</dbReference>
<sequence length="312" mass="34502">MGSPWTALRPAHRLPTPLPTGSTLNPHSHRHTQHYQVEFLMFRGRKAVRSGVVPYRQNTRKRTPIRSLEGSFFLSLFFNNLTKGVRKCTVSAPPETVHFRGCGNLFPILGKIRYIIGIGFRKKDSENMKNMPEKKSIGSWVQTERAAHEAWAALMGQAPQAARLMHLLAARVGNHNAVVISQKTLASLMGVSDRTVRTAVKVLQAGNWLEIRQIGDRGTVNAYVLNDRVVWSGARDGIRHSLFSAAVVISSAEQPDKNALGNQPALQRLPTLYPGEQQLPSGPGMPPPSQPSLNGMEPDMPARRMGIEDINE</sequence>
<feature type="compositionally biased region" description="Basic and acidic residues" evidence="1">
    <location>
        <begin position="300"/>
        <end position="312"/>
    </location>
</feature>
<dbReference type="EMBL" id="JUFX02000082">
    <property type="protein sequence ID" value="KPH87933.1"/>
    <property type="molecule type" value="Genomic_DNA"/>
</dbReference>
<evidence type="ECO:0000313" key="4">
    <source>
        <dbReference type="Proteomes" id="UP000031553"/>
    </source>
</evidence>
<dbReference type="AlphaFoldDB" id="A0A0N0MFS8"/>
<protein>
    <submittedName>
        <fullName evidence="3">Replication protein</fullName>
    </submittedName>
</protein>
<dbReference type="InterPro" id="IPR036388">
    <property type="entry name" value="WH-like_DNA-bd_sf"/>
</dbReference>
<feature type="region of interest" description="Disordered" evidence="1">
    <location>
        <begin position="1"/>
        <end position="29"/>
    </location>
</feature>
<feature type="domain" description="Plasmid replication protein RepL" evidence="2">
    <location>
        <begin position="160"/>
        <end position="235"/>
    </location>
</feature>